<dbReference type="InterPro" id="IPR033113">
    <property type="entry name" value="PLA2_histidine"/>
</dbReference>
<dbReference type="InterPro" id="IPR053322">
    <property type="entry name" value="PLA2-like"/>
</dbReference>
<keyword evidence="3" id="KW-1185">Reference proteome</keyword>
<protein>
    <submittedName>
        <fullName evidence="4">Phospholipase A(2)</fullName>
    </submittedName>
</protein>
<dbReference type="PANTHER" id="PTHR34228">
    <property type="entry name" value="PROTEIN CBG09474-RELATED"/>
    <property type="match status" value="1"/>
</dbReference>
<dbReference type="WBParaSite" id="Minc3s00172g06705">
    <property type="protein sequence ID" value="Minc3s00172g06705"/>
    <property type="gene ID" value="Minc3s00172g06705"/>
</dbReference>
<dbReference type="AlphaFoldDB" id="A0A914KY83"/>
<evidence type="ECO:0000256" key="2">
    <source>
        <dbReference type="ARBA" id="ARBA00022525"/>
    </source>
</evidence>
<sequence length="213" mass="24160">MLGLNKNYIINLSNRCCDTLKECSYKDSRSSLSYCIPGYSGGGYFKRDGYSTNMGYSTKTWVCLSDVIFNECEDFYHWCGMKCEDQRLVPDASLLFNLLTLCKYPEKVRHCERMVPKWSCGPSGDGKSEINEKEIALCVHASFSCTNSELVELTKCCIVHDRCYIDKQGLTKCDDDFCYCLKDPSKGSKCYEVSVDFCLVVKYIAGPIAYILT</sequence>
<proteinExistence type="predicted"/>
<accession>A0A914KY83</accession>
<comment type="subcellular location">
    <subcellularLocation>
        <location evidence="1">Secreted</location>
    </subcellularLocation>
</comment>
<organism evidence="3 4">
    <name type="scientific">Meloidogyne incognita</name>
    <name type="common">Southern root-knot nematode worm</name>
    <name type="synonym">Oxyuris incognita</name>
    <dbReference type="NCBI Taxonomy" id="6306"/>
    <lineage>
        <taxon>Eukaryota</taxon>
        <taxon>Metazoa</taxon>
        <taxon>Ecdysozoa</taxon>
        <taxon>Nematoda</taxon>
        <taxon>Chromadorea</taxon>
        <taxon>Rhabditida</taxon>
        <taxon>Tylenchina</taxon>
        <taxon>Tylenchomorpha</taxon>
        <taxon>Tylenchoidea</taxon>
        <taxon>Meloidogynidae</taxon>
        <taxon>Meloidogyninae</taxon>
        <taxon>Meloidogyne</taxon>
        <taxon>Meloidogyne incognita group</taxon>
    </lineage>
</organism>
<name>A0A914KY83_MELIC</name>
<dbReference type="Proteomes" id="UP000887563">
    <property type="component" value="Unplaced"/>
</dbReference>
<evidence type="ECO:0000313" key="4">
    <source>
        <dbReference type="WBParaSite" id="Minc3s00172g06705"/>
    </source>
</evidence>
<evidence type="ECO:0000313" key="3">
    <source>
        <dbReference type="Proteomes" id="UP000887563"/>
    </source>
</evidence>
<dbReference type="GO" id="GO:0005576">
    <property type="term" value="C:extracellular region"/>
    <property type="evidence" value="ECO:0007669"/>
    <property type="project" value="UniProtKB-SubCell"/>
</dbReference>
<reference evidence="4" key="1">
    <citation type="submission" date="2022-11" db="UniProtKB">
        <authorList>
            <consortium name="WormBaseParasite"/>
        </authorList>
    </citation>
    <scope>IDENTIFICATION</scope>
</reference>
<dbReference type="PANTHER" id="PTHR34228:SF5">
    <property type="entry name" value="PHOSPHOLIPASE A(2)-RELATED"/>
    <property type="match status" value="1"/>
</dbReference>
<dbReference type="PROSITE" id="PS00118">
    <property type="entry name" value="PA2_HIS"/>
    <property type="match status" value="1"/>
</dbReference>
<keyword evidence="2" id="KW-0964">Secreted</keyword>
<evidence type="ECO:0000256" key="1">
    <source>
        <dbReference type="ARBA" id="ARBA00004613"/>
    </source>
</evidence>